<sequence length="368" mass="41557">MQIKKYVAPTLKEATQQMKNELGGEAIILGTRVIEGDKRFGMKKMYEITAGIDQPLKEKLTKEQSKSTIEDYKTELEKISKKIYEEPKNEFKKQNEKKKPEPFLSNKFEKEIEEILEKLRENEVQKSIIKTLSKHLNDSVSFIESSTLENYLLSTIASMIKTTNFKVSKNKLTKIALVGPTGVGKTTCIAKLAIVSKIIHKLKVGLISIDTYRLGAIDQLRIFSEISDIEMAVAYQPEEMPKLLKKFKGKDLVFIDTVGRNQKAKESLDSIKKFLDAAEIDETILVLNSTSSTKTLNDVAEKFKPLNYNSVIFSKVDEAVAYGNILNISVNHDMPIMFLTNGQVIPDDILSVNPSFLANLIYSGKLYK</sequence>
<evidence type="ECO:0000256" key="9">
    <source>
        <dbReference type="ARBA" id="ARBA00023134"/>
    </source>
</evidence>
<keyword evidence="17" id="KW-0969">Cilium</keyword>
<dbReference type="Gene3D" id="3.40.50.300">
    <property type="entry name" value="P-loop containing nucleotide triphosphate hydrolases"/>
    <property type="match status" value="1"/>
</dbReference>
<evidence type="ECO:0000256" key="4">
    <source>
        <dbReference type="ARBA" id="ARBA00022448"/>
    </source>
</evidence>
<dbReference type="NCBIfam" id="TIGR03499">
    <property type="entry name" value="FlhF"/>
    <property type="match status" value="1"/>
</dbReference>
<evidence type="ECO:0000256" key="7">
    <source>
        <dbReference type="ARBA" id="ARBA00022795"/>
    </source>
</evidence>
<dbReference type="Proteomes" id="UP001221302">
    <property type="component" value="Unassembled WGS sequence"/>
</dbReference>
<evidence type="ECO:0000256" key="13">
    <source>
        <dbReference type="NCBIfam" id="TIGR03499"/>
    </source>
</evidence>
<dbReference type="GO" id="GO:0044781">
    <property type="term" value="P:bacterial-type flagellum organization"/>
    <property type="evidence" value="ECO:0007669"/>
    <property type="project" value="UniProtKB-UniRule"/>
</dbReference>
<evidence type="ECO:0000256" key="2">
    <source>
        <dbReference type="ARBA" id="ARBA00008531"/>
    </source>
</evidence>
<dbReference type="PANTHER" id="PTHR43134:SF3">
    <property type="entry name" value="FLAGELLAR BIOSYNTHESIS PROTEIN FLHF"/>
    <property type="match status" value="1"/>
</dbReference>
<dbReference type="GO" id="GO:0006614">
    <property type="term" value="P:SRP-dependent cotranslational protein targeting to membrane"/>
    <property type="evidence" value="ECO:0007669"/>
    <property type="project" value="UniProtKB-UniRule"/>
</dbReference>
<evidence type="ECO:0000256" key="11">
    <source>
        <dbReference type="ARBA" id="ARBA00023225"/>
    </source>
</evidence>
<protein>
    <recommendedName>
        <fullName evidence="3 13">Flagellar biosynthesis protein FlhF</fullName>
    </recommendedName>
</protein>
<keyword evidence="14" id="KW-0175">Coiled coil</keyword>
<feature type="domain" description="AAA+ ATPase" evidence="15">
    <location>
        <begin position="171"/>
        <end position="301"/>
    </location>
</feature>
<dbReference type="AlphaFoldDB" id="A0AAE3NZB0"/>
<reference evidence="17" key="1">
    <citation type="submission" date="2023-03" db="EMBL/GenBank/DDBJ databases">
        <title>Stygiobacter electus gen. nov., sp. nov., facultatively anaerobic thermotolerant bacterium of the class Ignavibacteria from a well of Yessentuki mineral water deposit.</title>
        <authorList>
            <person name="Podosokorskaya O.A."/>
            <person name="Elcheninov A.G."/>
            <person name="Petrova N.F."/>
            <person name="Zavarzina D.G."/>
            <person name="Kublanov I.V."/>
            <person name="Merkel A.Y."/>
        </authorList>
    </citation>
    <scope>NUCLEOTIDE SEQUENCE</scope>
    <source>
        <strain evidence="17">09-Me</strain>
    </source>
</reference>
<dbReference type="GO" id="GO:0015031">
    <property type="term" value="P:protein transport"/>
    <property type="evidence" value="ECO:0007669"/>
    <property type="project" value="UniProtKB-KW"/>
</dbReference>
<dbReference type="EMBL" id="JARGDL010000003">
    <property type="protein sequence ID" value="MDF1611244.1"/>
    <property type="molecule type" value="Genomic_DNA"/>
</dbReference>
<keyword evidence="4" id="KW-0813">Transport</keyword>
<keyword evidence="11" id="KW-1006">Bacterial flagellum protein export</keyword>
<organism evidence="17 18">
    <name type="scientific">Stygiobacter electus</name>
    <dbReference type="NCBI Taxonomy" id="3032292"/>
    <lineage>
        <taxon>Bacteria</taxon>
        <taxon>Pseudomonadati</taxon>
        <taxon>Ignavibacteriota</taxon>
        <taxon>Ignavibacteria</taxon>
        <taxon>Ignavibacteriales</taxon>
        <taxon>Melioribacteraceae</taxon>
        <taxon>Stygiobacter</taxon>
    </lineage>
</organism>
<dbReference type="RefSeq" id="WP_321535010.1">
    <property type="nucleotide sequence ID" value="NZ_JARGDL010000003.1"/>
</dbReference>
<keyword evidence="8" id="KW-0653">Protein transport</keyword>
<accession>A0AAE3NZB0</accession>
<dbReference type="GO" id="GO:0005525">
    <property type="term" value="F:GTP binding"/>
    <property type="evidence" value="ECO:0007669"/>
    <property type="project" value="UniProtKB-UniRule"/>
</dbReference>
<dbReference type="Gene3D" id="1.20.120.1380">
    <property type="entry name" value="Flagellar FlhF biosynthesis protein, N domain"/>
    <property type="match status" value="1"/>
</dbReference>
<comment type="similarity">
    <text evidence="2">Belongs to the GTP-binding SRP family.</text>
</comment>
<dbReference type="GO" id="GO:0003924">
    <property type="term" value="F:GTPase activity"/>
    <property type="evidence" value="ECO:0007669"/>
    <property type="project" value="UniProtKB-UniRule"/>
</dbReference>
<keyword evidence="7" id="KW-1005">Bacterial flagellum biogenesis</keyword>
<dbReference type="SMART" id="SM00382">
    <property type="entry name" value="AAA"/>
    <property type="match status" value="1"/>
</dbReference>
<evidence type="ECO:0000259" key="16">
    <source>
        <dbReference type="SMART" id="SM00962"/>
    </source>
</evidence>
<evidence type="ECO:0000313" key="17">
    <source>
        <dbReference type="EMBL" id="MDF1611244.1"/>
    </source>
</evidence>
<evidence type="ECO:0000256" key="10">
    <source>
        <dbReference type="ARBA" id="ARBA00023136"/>
    </source>
</evidence>
<dbReference type="InterPro" id="IPR003593">
    <property type="entry name" value="AAA+_ATPase"/>
</dbReference>
<dbReference type="FunFam" id="3.40.50.300:FF:000695">
    <property type="entry name" value="Flagellar biosynthesis regulator FlhF"/>
    <property type="match status" value="1"/>
</dbReference>
<evidence type="ECO:0000259" key="15">
    <source>
        <dbReference type="SMART" id="SM00382"/>
    </source>
</evidence>
<evidence type="ECO:0000256" key="8">
    <source>
        <dbReference type="ARBA" id="ARBA00022927"/>
    </source>
</evidence>
<evidence type="ECO:0000256" key="3">
    <source>
        <dbReference type="ARBA" id="ARBA00014919"/>
    </source>
</evidence>
<evidence type="ECO:0000256" key="6">
    <source>
        <dbReference type="ARBA" id="ARBA00022741"/>
    </source>
</evidence>
<name>A0AAE3NZB0_9BACT</name>
<dbReference type="SMART" id="SM00962">
    <property type="entry name" value="SRP54"/>
    <property type="match status" value="1"/>
</dbReference>
<feature type="domain" description="SRP54-type proteins GTP-binding" evidence="16">
    <location>
        <begin position="172"/>
        <end position="363"/>
    </location>
</feature>
<feature type="coiled-coil region" evidence="14">
    <location>
        <begin position="62"/>
        <end position="125"/>
    </location>
</feature>
<keyword evidence="9" id="KW-0342">GTP-binding</keyword>
<evidence type="ECO:0000313" key="18">
    <source>
        <dbReference type="Proteomes" id="UP001221302"/>
    </source>
</evidence>
<keyword evidence="10" id="KW-0472">Membrane</keyword>
<evidence type="ECO:0000256" key="1">
    <source>
        <dbReference type="ARBA" id="ARBA00004413"/>
    </source>
</evidence>
<evidence type="ECO:0000256" key="14">
    <source>
        <dbReference type="SAM" id="Coils"/>
    </source>
</evidence>
<dbReference type="InterPro" id="IPR020006">
    <property type="entry name" value="FlhF"/>
</dbReference>
<keyword evidence="17" id="KW-0966">Cell projection</keyword>
<keyword evidence="17" id="KW-0282">Flagellum</keyword>
<proteinExistence type="inferred from homology"/>
<dbReference type="Pfam" id="PF00448">
    <property type="entry name" value="SRP54"/>
    <property type="match status" value="1"/>
</dbReference>
<dbReference type="CDD" id="cd17873">
    <property type="entry name" value="FlhF"/>
    <property type="match status" value="1"/>
</dbReference>
<keyword evidence="18" id="KW-1185">Reference proteome</keyword>
<comment type="caution">
    <text evidence="17">The sequence shown here is derived from an EMBL/GenBank/DDBJ whole genome shotgun (WGS) entry which is preliminary data.</text>
</comment>
<dbReference type="GO" id="GO:0005047">
    <property type="term" value="F:signal recognition particle binding"/>
    <property type="evidence" value="ECO:0007669"/>
    <property type="project" value="TreeGrafter"/>
</dbReference>
<dbReference type="InterPro" id="IPR027417">
    <property type="entry name" value="P-loop_NTPase"/>
</dbReference>
<dbReference type="InterPro" id="IPR047040">
    <property type="entry name" value="FlhF__GTPase_dom"/>
</dbReference>
<dbReference type="InterPro" id="IPR000897">
    <property type="entry name" value="SRP54_GTPase_dom"/>
</dbReference>
<comment type="subcellular location">
    <subcellularLocation>
        <location evidence="1">Cell membrane</location>
        <topology evidence="1">Peripheral membrane protein</topology>
        <orientation evidence="1">Cytoplasmic side</orientation>
    </subcellularLocation>
</comment>
<comment type="function">
    <text evidence="12">Necessary for flagellar biosynthesis. May be involved in translocation of the flagellum.</text>
</comment>
<gene>
    <name evidence="17" type="primary">flhF</name>
    <name evidence="17" type="ORF">P0M35_03715</name>
</gene>
<evidence type="ECO:0000256" key="5">
    <source>
        <dbReference type="ARBA" id="ARBA00022475"/>
    </source>
</evidence>
<dbReference type="GO" id="GO:0005886">
    <property type="term" value="C:plasma membrane"/>
    <property type="evidence" value="ECO:0007669"/>
    <property type="project" value="UniProtKB-SubCell"/>
</dbReference>
<keyword evidence="5" id="KW-1003">Cell membrane</keyword>
<dbReference type="PANTHER" id="PTHR43134">
    <property type="entry name" value="SIGNAL RECOGNITION PARTICLE RECEPTOR SUBUNIT ALPHA"/>
    <property type="match status" value="1"/>
</dbReference>
<evidence type="ECO:0000256" key="12">
    <source>
        <dbReference type="ARBA" id="ARBA00025337"/>
    </source>
</evidence>
<keyword evidence="6" id="KW-0547">Nucleotide-binding</keyword>
<dbReference type="SUPFAM" id="SSF52540">
    <property type="entry name" value="P-loop containing nucleoside triphosphate hydrolases"/>
    <property type="match status" value="1"/>
</dbReference>